<dbReference type="AlphaFoldDB" id="A0A0D8IXE6"/>
<evidence type="ECO:0000313" key="3">
    <source>
        <dbReference type="Proteomes" id="UP000032483"/>
    </source>
</evidence>
<gene>
    <name evidence="2" type="ORF">TQ39_13900</name>
</gene>
<keyword evidence="1" id="KW-1133">Transmembrane helix</keyword>
<name>A0A0D8IXE6_9FIRM</name>
<comment type="caution">
    <text evidence="2">The sequence shown here is derived from an EMBL/GenBank/DDBJ whole genome shotgun (WGS) entry which is preliminary data.</text>
</comment>
<evidence type="ECO:0000256" key="1">
    <source>
        <dbReference type="SAM" id="Phobius"/>
    </source>
</evidence>
<keyword evidence="1" id="KW-0472">Membrane</keyword>
<feature type="transmembrane region" description="Helical" evidence="1">
    <location>
        <begin position="21"/>
        <end position="41"/>
    </location>
</feature>
<dbReference type="Proteomes" id="UP000032483">
    <property type="component" value="Unassembled WGS sequence"/>
</dbReference>
<sequence length="284" mass="32292">METNEKTIVPQHAGTKRKWRIGCVVIITALVVLGVVAGVVFTRQQEQHRQEMLTTLLSKILQGEFAEAEEIYCSLNEKTRQFVQSEVEQSLMREGFNWFVAQSDLISEVKSTTPFDKVHELKSLASAVGVQQLTPLIDKALELEKFVPSASFREVLENDDTVESYKHFEVAVKLYNNGLADTGYIAEALYACADSCMQTVQKVEEMGLEGYRMQELYDFYKQSAESYMIFAQGFKDSDSALLEQGKSAVKEYLQGQILLLEDAKDMTENIRNILEDMLIMIEEY</sequence>
<protein>
    <submittedName>
        <fullName evidence="2">Uncharacterized protein</fullName>
    </submittedName>
</protein>
<proteinExistence type="predicted"/>
<organism evidence="2 3">
    <name type="scientific">Ruthenibacterium lactatiformans</name>
    <dbReference type="NCBI Taxonomy" id="1550024"/>
    <lineage>
        <taxon>Bacteria</taxon>
        <taxon>Bacillati</taxon>
        <taxon>Bacillota</taxon>
        <taxon>Clostridia</taxon>
        <taxon>Eubacteriales</taxon>
        <taxon>Oscillospiraceae</taxon>
        <taxon>Ruthenibacterium</taxon>
    </lineage>
</organism>
<keyword evidence="3" id="KW-1185">Reference proteome</keyword>
<reference evidence="2" key="1">
    <citation type="submission" date="2015-02" db="EMBL/GenBank/DDBJ databases">
        <title>A novel member of the family Ruminococcaceae isolated from human feces.</title>
        <authorList>
            <person name="Shkoporov A.N."/>
            <person name="Chaplin A.V."/>
            <person name="Motuzova O.V."/>
            <person name="Kafarskaia L.I."/>
            <person name="Khokhlova E.V."/>
            <person name="Efimov B.A."/>
        </authorList>
    </citation>
    <scope>NUCLEOTIDE SEQUENCE [LARGE SCALE GENOMIC DNA]</scope>
    <source>
        <strain evidence="2">585-1</strain>
    </source>
</reference>
<dbReference type="GeneID" id="42857660"/>
<dbReference type="RefSeq" id="WP_156146327.1">
    <property type="nucleotide sequence ID" value="NZ_CAQJQL010000033.1"/>
</dbReference>
<evidence type="ECO:0000313" key="2">
    <source>
        <dbReference type="EMBL" id="KJF39179.1"/>
    </source>
</evidence>
<keyword evidence="1" id="KW-0812">Transmembrane</keyword>
<accession>A0A0D8IXE6</accession>
<dbReference type="EMBL" id="JXXK01000022">
    <property type="protein sequence ID" value="KJF39179.1"/>
    <property type="molecule type" value="Genomic_DNA"/>
</dbReference>